<organism evidence="1 2">
    <name type="scientific">Acaulospora morrowiae</name>
    <dbReference type="NCBI Taxonomy" id="94023"/>
    <lineage>
        <taxon>Eukaryota</taxon>
        <taxon>Fungi</taxon>
        <taxon>Fungi incertae sedis</taxon>
        <taxon>Mucoromycota</taxon>
        <taxon>Glomeromycotina</taxon>
        <taxon>Glomeromycetes</taxon>
        <taxon>Diversisporales</taxon>
        <taxon>Acaulosporaceae</taxon>
        <taxon>Acaulospora</taxon>
    </lineage>
</organism>
<keyword evidence="2" id="KW-1185">Reference proteome</keyword>
<comment type="caution">
    <text evidence="1">The sequence shown here is derived from an EMBL/GenBank/DDBJ whole genome shotgun (WGS) entry which is preliminary data.</text>
</comment>
<evidence type="ECO:0000313" key="1">
    <source>
        <dbReference type="EMBL" id="CAG8747403.1"/>
    </source>
</evidence>
<evidence type="ECO:0000313" key="2">
    <source>
        <dbReference type="Proteomes" id="UP000789342"/>
    </source>
</evidence>
<sequence>ISESKKKSQAFYYNGKDYLPVDSSHNTIIAENDDYGSTATINRDLIIGKDIPFMPCDIEEYNEYINNIPYYILQLYGYLVNGQKAVVTFSGIKVFFDICIPDNQNINIFETGIKNIIANGKNDEGETVDMTEFRTEHIKAFPIHDYYKEKKSYVRIITTTSKQRSIALNIILKYNSEIISSNINKSKLETASDDLNTYYRK</sequence>
<dbReference type="OrthoDB" id="2429935at2759"/>
<dbReference type="Proteomes" id="UP000789342">
    <property type="component" value="Unassembled WGS sequence"/>
</dbReference>
<feature type="non-terminal residue" evidence="1">
    <location>
        <position position="1"/>
    </location>
</feature>
<feature type="non-terminal residue" evidence="1">
    <location>
        <position position="201"/>
    </location>
</feature>
<protein>
    <submittedName>
        <fullName evidence="1">16481_t:CDS:1</fullName>
    </submittedName>
</protein>
<dbReference type="EMBL" id="CAJVPV010033650">
    <property type="protein sequence ID" value="CAG8747403.1"/>
    <property type="molecule type" value="Genomic_DNA"/>
</dbReference>
<accession>A0A9N9IQP8</accession>
<proteinExistence type="predicted"/>
<dbReference type="AlphaFoldDB" id="A0A9N9IQP8"/>
<gene>
    <name evidence="1" type="ORF">AMORRO_LOCUS15128</name>
</gene>
<name>A0A9N9IQP8_9GLOM</name>
<reference evidence="1" key="1">
    <citation type="submission" date="2021-06" db="EMBL/GenBank/DDBJ databases">
        <authorList>
            <person name="Kallberg Y."/>
            <person name="Tangrot J."/>
            <person name="Rosling A."/>
        </authorList>
    </citation>
    <scope>NUCLEOTIDE SEQUENCE</scope>
    <source>
        <strain evidence="1">CL551</strain>
    </source>
</reference>